<proteinExistence type="predicted"/>
<sequence>MIQCLLVLNQMQCIENAELTGFQSEHSFRLNLTINQNCNQFLGETIEVAINFINLVIPTTQTTVNQLFEPIQNQIFVKFLFEPEIYDKLISTSSANYSVIFENQFLDKGTIKHIKHTTFDSRHCWDNVEFSVDYDFAFNISVTPLSCEISSQVLVYLEYYNETWIQIPIVPTVVAGGQTFNGFQTGAFDTESVYFYNTSSDVDTTNADLIKNFVKYFKINLNVKMRLRVYDNDQTLKVSNQFEAKIQRIGNQLSNICHPVPARSNLQSWYSYTTVNPNLIVNCLQTIHDGKTLYMRQQTYDTNLEVNQNSNFSVDIQKFRIRLGIPFYFTKTINVDEQQEYYFITMIELRDVKQKMIQAIYYQGVINKSCYYDMITEVYSSKICLKIFTKNNQVCKNQLTTTGIVGSFSGKLDPNISNPALRQTYFWMKMDKVLSNEWFNSYERLCFTDIDDTGQYQGSRVSGSFKSRMHQMHDNIIQKKISYTLAFISDTELFYCTKLVSYIYQDVINYMIVLFVILLIIVLFTVIIVFKSNLNQLEVQTN</sequence>
<evidence type="ECO:0000313" key="2">
    <source>
        <dbReference type="EMBL" id="CAL6066833.1"/>
    </source>
</evidence>
<evidence type="ECO:0000313" key="3">
    <source>
        <dbReference type="Proteomes" id="UP001642409"/>
    </source>
</evidence>
<evidence type="ECO:0000256" key="1">
    <source>
        <dbReference type="SAM" id="Phobius"/>
    </source>
</evidence>
<reference evidence="2 3" key="1">
    <citation type="submission" date="2024-07" db="EMBL/GenBank/DDBJ databases">
        <authorList>
            <person name="Akdeniz Z."/>
        </authorList>
    </citation>
    <scope>NUCLEOTIDE SEQUENCE [LARGE SCALE GENOMIC DNA]</scope>
</reference>
<name>A0ABP1KRK3_9EUKA</name>
<evidence type="ECO:0008006" key="4">
    <source>
        <dbReference type="Google" id="ProtNLM"/>
    </source>
</evidence>
<keyword evidence="1" id="KW-0812">Transmembrane</keyword>
<keyword evidence="1" id="KW-0472">Membrane</keyword>
<protein>
    <recommendedName>
        <fullName evidence="4">Transmembrane protein</fullName>
    </recommendedName>
</protein>
<accession>A0ABP1KRK3</accession>
<gene>
    <name evidence="2" type="ORF">HINF_LOCUS52737</name>
</gene>
<organism evidence="2 3">
    <name type="scientific">Hexamita inflata</name>
    <dbReference type="NCBI Taxonomy" id="28002"/>
    <lineage>
        <taxon>Eukaryota</taxon>
        <taxon>Metamonada</taxon>
        <taxon>Diplomonadida</taxon>
        <taxon>Hexamitidae</taxon>
        <taxon>Hexamitinae</taxon>
        <taxon>Hexamita</taxon>
    </lineage>
</organism>
<comment type="caution">
    <text evidence="2">The sequence shown here is derived from an EMBL/GenBank/DDBJ whole genome shotgun (WGS) entry which is preliminary data.</text>
</comment>
<keyword evidence="1" id="KW-1133">Transmembrane helix</keyword>
<feature type="transmembrane region" description="Helical" evidence="1">
    <location>
        <begin position="507"/>
        <end position="530"/>
    </location>
</feature>
<dbReference type="Proteomes" id="UP001642409">
    <property type="component" value="Unassembled WGS sequence"/>
</dbReference>
<dbReference type="EMBL" id="CAXDID020000264">
    <property type="protein sequence ID" value="CAL6066833.1"/>
    <property type="molecule type" value="Genomic_DNA"/>
</dbReference>
<keyword evidence="3" id="KW-1185">Reference proteome</keyword>